<dbReference type="InterPro" id="IPR055582">
    <property type="entry name" value="DUF7158"/>
</dbReference>
<proteinExistence type="predicted"/>
<protein>
    <submittedName>
        <fullName evidence="1">Malonyl CoA-acyl carrier protein transacylase fabD2</fullName>
    </submittedName>
</protein>
<dbReference type="AlphaFoldDB" id="A0A100VZI2"/>
<dbReference type="Proteomes" id="UP000069620">
    <property type="component" value="Unassembled WGS sequence"/>
</dbReference>
<dbReference type="EMBL" id="BCSX01000024">
    <property type="protein sequence ID" value="GAS88761.1"/>
    <property type="molecule type" value="Genomic_DNA"/>
</dbReference>
<evidence type="ECO:0000313" key="2">
    <source>
        <dbReference type="Proteomes" id="UP000069620"/>
    </source>
</evidence>
<comment type="caution">
    <text evidence="1">The sequence shown here is derived from an EMBL/GenBank/DDBJ whole genome shotgun (WGS) entry which is preliminary data.</text>
</comment>
<keyword evidence="2" id="KW-1185">Reference proteome</keyword>
<reference evidence="2" key="1">
    <citation type="journal article" date="2016" name="Genome Announc.">
        <title>Draft Genome Sequences of Five Rapidly Growing Mycobacterium Species, M. thermoresistibile, M. fortuitum subsp. acetamidolyticum, M. canariasense, M. brisbanense, and M. novocastrense.</title>
        <authorList>
            <person name="Katahira K."/>
            <person name="Ogura Y."/>
            <person name="Gotoh Y."/>
            <person name="Hayashi T."/>
        </authorList>
    </citation>
    <scope>NUCLEOTIDE SEQUENCE [LARGE SCALE GENOMIC DNA]</scope>
    <source>
        <strain evidence="2">JCM15654</strain>
    </source>
</reference>
<name>A0A100VZI2_9MYCO</name>
<dbReference type="STRING" id="146020.RMCB_2857"/>
<dbReference type="Pfam" id="PF23716">
    <property type="entry name" value="DUF7158"/>
    <property type="match status" value="1"/>
</dbReference>
<accession>A0A100VZI2</accession>
<sequence>MNHGASMGVAAMVAGKPVLVSEIDEREAMVRAGNLASALPREGTSEGRQLRRWLTQLVAAERVVAAEAAARGASPAGAVGEDELLPDVAARLEIGSVAAAVLATPLARAVFAEVTQAVEISDEDVTAYHARNPLRFASKPAVQQQGWRAKPVPAGLGEVRDQVAAHLLAAARRRAFRLWLDVRCAELVELAPGYEHPGDPRQPDNTHRH</sequence>
<reference evidence="2" key="2">
    <citation type="submission" date="2016-02" db="EMBL/GenBank/DDBJ databases">
        <title>Draft genome sequence of five rapidly growing Mycobacterium species.</title>
        <authorList>
            <person name="Katahira K."/>
            <person name="Gotou Y."/>
            <person name="Iida K."/>
            <person name="Ogura Y."/>
            <person name="Hayashi T."/>
        </authorList>
    </citation>
    <scope>NUCLEOTIDE SEQUENCE [LARGE SCALE GENOMIC DNA]</scope>
    <source>
        <strain evidence="2">JCM15654</strain>
    </source>
</reference>
<dbReference type="SUPFAM" id="SSF109998">
    <property type="entry name" value="Triger factor/SurA peptide-binding domain-like"/>
    <property type="match status" value="1"/>
</dbReference>
<organism evidence="1 2">
    <name type="scientific">Mycolicibacterium brisbanense</name>
    <dbReference type="NCBI Taxonomy" id="146020"/>
    <lineage>
        <taxon>Bacteria</taxon>
        <taxon>Bacillati</taxon>
        <taxon>Actinomycetota</taxon>
        <taxon>Actinomycetes</taxon>
        <taxon>Mycobacteriales</taxon>
        <taxon>Mycobacteriaceae</taxon>
        <taxon>Mycolicibacterium</taxon>
    </lineage>
</organism>
<evidence type="ECO:0000313" key="1">
    <source>
        <dbReference type="EMBL" id="GAS88761.1"/>
    </source>
</evidence>
<gene>
    <name evidence="1" type="ORF">RMCB_2857</name>
</gene>
<dbReference type="InterPro" id="IPR027304">
    <property type="entry name" value="Trigger_fact/SurA_dom_sf"/>
</dbReference>